<name>A0A5M3MI90_CONPW</name>
<dbReference type="AlphaFoldDB" id="A0A5M3MI90"/>
<evidence type="ECO:0000313" key="1">
    <source>
        <dbReference type="EMBL" id="EIW78959.1"/>
    </source>
</evidence>
<keyword evidence="2" id="KW-1185">Reference proteome</keyword>
<reference evidence="2" key="1">
    <citation type="journal article" date="2012" name="Science">
        <title>The Paleozoic origin of enzymatic lignin decomposition reconstructed from 31 fungal genomes.</title>
        <authorList>
            <person name="Floudas D."/>
            <person name="Binder M."/>
            <person name="Riley R."/>
            <person name="Barry K."/>
            <person name="Blanchette R.A."/>
            <person name="Henrissat B."/>
            <person name="Martinez A.T."/>
            <person name="Otillar R."/>
            <person name="Spatafora J.W."/>
            <person name="Yadav J.S."/>
            <person name="Aerts A."/>
            <person name="Benoit I."/>
            <person name="Boyd A."/>
            <person name="Carlson A."/>
            <person name="Copeland A."/>
            <person name="Coutinho P.M."/>
            <person name="de Vries R.P."/>
            <person name="Ferreira P."/>
            <person name="Findley K."/>
            <person name="Foster B."/>
            <person name="Gaskell J."/>
            <person name="Glotzer D."/>
            <person name="Gorecki P."/>
            <person name="Heitman J."/>
            <person name="Hesse C."/>
            <person name="Hori C."/>
            <person name="Igarashi K."/>
            <person name="Jurgens J.A."/>
            <person name="Kallen N."/>
            <person name="Kersten P."/>
            <person name="Kohler A."/>
            <person name="Kuees U."/>
            <person name="Kumar T.K.A."/>
            <person name="Kuo A."/>
            <person name="LaButti K."/>
            <person name="Larrondo L.F."/>
            <person name="Lindquist E."/>
            <person name="Ling A."/>
            <person name="Lombard V."/>
            <person name="Lucas S."/>
            <person name="Lundell T."/>
            <person name="Martin R."/>
            <person name="McLaughlin D.J."/>
            <person name="Morgenstern I."/>
            <person name="Morin E."/>
            <person name="Murat C."/>
            <person name="Nagy L.G."/>
            <person name="Nolan M."/>
            <person name="Ohm R.A."/>
            <person name="Patyshakuliyeva A."/>
            <person name="Rokas A."/>
            <person name="Ruiz-Duenas F.J."/>
            <person name="Sabat G."/>
            <person name="Salamov A."/>
            <person name="Samejima M."/>
            <person name="Schmutz J."/>
            <person name="Slot J.C."/>
            <person name="St John F."/>
            <person name="Stenlid J."/>
            <person name="Sun H."/>
            <person name="Sun S."/>
            <person name="Syed K."/>
            <person name="Tsang A."/>
            <person name="Wiebenga A."/>
            <person name="Young D."/>
            <person name="Pisabarro A."/>
            <person name="Eastwood D.C."/>
            <person name="Martin F."/>
            <person name="Cullen D."/>
            <person name="Grigoriev I.V."/>
            <person name="Hibbett D.S."/>
        </authorList>
    </citation>
    <scope>NUCLEOTIDE SEQUENCE [LARGE SCALE GENOMIC DNA]</scope>
    <source>
        <strain evidence="2">RWD-64-598 SS2</strain>
    </source>
</reference>
<dbReference type="KEGG" id="cput:CONPUDRAFT_138223"/>
<dbReference type="Proteomes" id="UP000053558">
    <property type="component" value="Unassembled WGS sequence"/>
</dbReference>
<comment type="caution">
    <text evidence="1">The sequence shown here is derived from an EMBL/GenBank/DDBJ whole genome shotgun (WGS) entry which is preliminary data.</text>
</comment>
<dbReference type="GeneID" id="19201163"/>
<proteinExistence type="predicted"/>
<protein>
    <submittedName>
        <fullName evidence="1">Uncharacterized protein</fullName>
    </submittedName>
</protein>
<evidence type="ECO:0000313" key="2">
    <source>
        <dbReference type="Proteomes" id="UP000053558"/>
    </source>
</evidence>
<organism evidence="1 2">
    <name type="scientific">Coniophora puteana (strain RWD-64-598)</name>
    <name type="common">Brown rot fungus</name>
    <dbReference type="NCBI Taxonomy" id="741705"/>
    <lineage>
        <taxon>Eukaryota</taxon>
        <taxon>Fungi</taxon>
        <taxon>Dikarya</taxon>
        <taxon>Basidiomycota</taxon>
        <taxon>Agaricomycotina</taxon>
        <taxon>Agaricomycetes</taxon>
        <taxon>Agaricomycetidae</taxon>
        <taxon>Boletales</taxon>
        <taxon>Coniophorineae</taxon>
        <taxon>Coniophoraceae</taxon>
        <taxon>Coniophora</taxon>
    </lineage>
</organism>
<dbReference type="EMBL" id="JH711581">
    <property type="protein sequence ID" value="EIW78959.1"/>
    <property type="molecule type" value="Genomic_DNA"/>
</dbReference>
<sequence>MNLNISTYRPISGSCNLTPTVLLDALYEFMEGNRFGVDLAIDDVAFDNDSESNKYDDTNNGDKDASQSTVGILDKLDNNYITLRSLSYLFLQAFFDRYVPERSYVADGGTYFICLSNCSIDGNLIIRTAPGLRLERIKTADEIARALAGWSGTELEIDDCPAFDDAFVDRLRSAEWWSQSAVIECLRIWRCPGISPGALYRLLDERDMHVWDLFVWGASVPITDEEEEAFRELVVDKPRAWWTGRFIWNTA</sequence>
<accession>A0A5M3MI90</accession>
<dbReference type="RefSeq" id="XP_007770705.1">
    <property type="nucleotide sequence ID" value="XM_007772515.1"/>
</dbReference>
<gene>
    <name evidence="1" type="ORF">CONPUDRAFT_138223</name>
</gene>